<feature type="transmembrane region" description="Helical" evidence="7">
    <location>
        <begin position="319"/>
        <end position="338"/>
    </location>
</feature>
<organism evidence="8 9">
    <name type="scientific">Candidatus Borkfalkia ceftriaxoniphila</name>
    <dbReference type="NCBI Taxonomy" id="2508949"/>
    <lineage>
        <taxon>Bacteria</taxon>
        <taxon>Bacillati</taxon>
        <taxon>Bacillota</taxon>
        <taxon>Clostridia</taxon>
        <taxon>Christensenellales</taxon>
        <taxon>Christensenellaceae</taxon>
        <taxon>Candidatus Borkfalkia</taxon>
    </lineage>
</organism>
<evidence type="ECO:0000256" key="2">
    <source>
        <dbReference type="ARBA" id="ARBA00022448"/>
    </source>
</evidence>
<feature type="transmembrane region" description="Helical" evidence="7">
    <location>
        <begin position="166"/>
        <end position="187"/>
    </location>
</feature>
<evidence type="ECO:0000256" key="6">
    <source>
        <dbReference type="ARBA" id="ARBA00023136"/>
    </source>
</evidence>
<keyword evidence="2" id="KW-0813">Transport</keyword>
<dbReference type="InterPro" id="IPR052031">
    <property type="entry name" value="Membrane_Transporter-Flippase"/>
</dbReference>
<evidence type="ECO:0000313" key="8">
    <source>
        <dbReference type="EMBL" id="RXZ62155.1"/>
    </source>
</evidence>
<keyword evidence="3" id="KW-1003">Cell membrane</keyword>
<dbReference type="Pfam" id="PF01554">
    <property type="entry name" value="MatE"/>
    <property type="match status" value="2"/>
</dbReference>
<sequence length="458" mass="49169">MPQDNERLLGEKPIFRLLMKMAVPTMLSMFIQSMYNIVDSIFVTRLGQQAFNAVTLVYPLQNLVLAVAVGLGVGLNSCISRSLGAGRRDEADSYAAHGFMLSFIHCALFLVLGLFGTKPFLKLFTDDPAVLEYGVSYGKIVLCLACFSLVHIAVEKLFQATGNTMFPMLMQALGAIVNIIFDPLLIYGVGVFPEMGVTGAAVATVLGQACACIVSLVWFFAKGNGLKVRFRGFRFRKKEVGRIYAVGVPSALMMAMPSALVGILNTILGRVSELSVNFFGIYYKLQTLIYVPASGLVQGMRPIVGYNHGAKLYGRMDKCVRLSLLVVGGFILAGTLLFELFPRPILALFGADNEMMEIGIPGLRILASGFLVSTFGVILPGAFEALGMGVRSLAITLVRQLILIPPLALALLPAMGLAGVWLAFPVSECAAAALALALYAQFKKRRGAAQPSISANAS</sequence>
<keyword evidence="6 7" id="KW-0472">Membrane</keyword>
<dbReference type="GO" id="GO:0015297">
    <property type="term" value="F:antiporter activity"/>
    <property type="evidence" value="ECO:0007669"/>
    <property type="project" value="InterPro"/>
</dbReference>
<dbReference type="GO" id="GO:0005886">
    <property type="term" value="C:plasma membrane"/>
    <property type="evidence" value="ECO:0007669"/>
    <property type="project" value="UniProtKB-SubCell"/>
</dbReference>
<feature type="transmembrane region" description="Helical" evidence="7">
    <location>
        <begin position="358"/>
        <end position="381"/>
    </location>
</feature>
<gene>
    <name evidence="8" type="ORF">ESZ91_07115</name>
</gene>
<keyword evidence="4 7" id="KW-0812">Transmembrane</keyword>
<feature type="transmembrane region" description="Helical" evidence="7">
    <location>
        <begin position="393"/>
        <end position="412"/>
    </location>
</feature>
<dbReference type="PANTHER" id="PTHR43549:SF3">
    <property type="entry name" value="MULTIDRUG RESISTANCE PROTEIN YPNP-RELATED"/>
    <property type="match status" value="1"/>
</dbReference>
<dbReference type="Proteomes" id="UP000291269">
    <property type="component" value="Unassembled WGS sequence"/>
</dbReference>
<dbReference type="InterPro" id="IPR002528">
    <property type="entry name" value="MATE_fam"/>
</dbReference>
<dbReference type="PANTHER" id="PTHR43549">
    <property type="entry name" value="MULTIDRUG RESISTANCE PROTEIN YPNP-RELATED"/>
    <property type="match status" value="1"/>
</dbReference>
<feature type="transmembrane region" description="Helical" evidence="7">
    <location>
        <begin position="50"/>
        <end position="73"/>
    </location>
</feature>
<accession>A0A4Q2KC56</accession>
<evidence type="ECO:0000256" key="4">
    <source>
        <dbReference type="ARBA" id="ARBA00022692"/>
    </source>
</evidence>
<feature type="transmembrane region" description="Helical" evidence="7">
    <location>
        <begin position="418"/>
        <end position="440"/>
    </location>
</feature>
<evidence type="ECO:0000313" key="9">
    <source>
        <dbReference type="Proteomes" id="UP000291269"/>
    </source>
</evidence>
<dbReference type="EMBL" id="SDOZ01000002">
    <property type="protein sequence ID" value="RXZ62155.1"/>
    <property type="molecule type" value="Genomic_DNA"/>
</dbReference>
<comment type="subcellular location">
    <subcellularLocation>
        <location evidence="1">Cell membrane</location>
        <topology evidence="1">Multi-pass membrane protein</topology>
    </subcellularLocation>
</comment>
<keyword evidence="5 7" id="KW-1133">Transmembrane helix</keyword>
<dbReference type="OrthoDB" id="9811110at2"/>
<dbReference type="InterPro" id="IPR048279">
    <property type="entry name" value="MdtK-like"/>
</dbReference>
<proteinExistence type="predicted"/>
<dbReference type="NCBIfam" id="TIGR00797">
    <property type="entry name" value="matE"/>
    <property type="match status" value="1"/>
</dbReference>
<comment type="caution">
    <text evidence="8">The sequence shown here is derived from an EMBL/GenBank/DDBJ whole genome shotgun (WGS) entry which is preliminary data.</text>
</comment>
<keyword evidence="9" id="KW-1185">Reference proteome</keyword>
<dbReference type="PIRSF" id="PIRSF006603">
    <property type="entry name" value="DinF"/>
    <property type="match status" value="1"/>
</dbReference>
<feature type="transmembrane region" description="Helical" evidence="7">
    <location>
        <begin position="21"/>
        <end position="38"/>
    </location>
</feature>
<reference evidence="8 9" key="1">
    <citation type="journal article" date="2019" name="Gut">
        <title>Antibiotics-induced monodominance of a novel gut bacterial order.</title>
        <authorList>
            <person name="Hildebrand F."/>
            <person name="Moitinho-Silva L."/>
            <person name="Blasche S."/>
            <person name="Jahn M.T."/>
            <person name="Gossmann T.I."/>
            <person name="Heuerta-Cepas J."/>
            <person name="Hercog R."/>
            <person name="Luetge M."/>
            <person name="Bahram M."/>
            <person name="Pryszlak A."/>
            <person name="Alves R.J."/>
            <person name="Waszak S.M."/>
            <person name="Zhu A."/>
            <person name="Ye L."/>
            <person name="Costea P.I."/>
            <person name="Aalvink S."/>
            <person name="Belzer C."/>
            <person name="Forslund S.K."/>
            <person name="Sunagawa S."/>
            <person name="Hentschel U."/>
            <person name="Merten C."/>
            <person name="Patil K.R."/>
            <person name="Benes V."/>
            <person name="Bork P."/>
        </authorList>
    </citation>
    <scope>NUCLEOTIDE SEQUENCE [LARGE SCALE GENOMIC DNA]</scope>
    <source>
        <strain evidence="8 9">HDS1380</strain>
    </source>
</reference>
<feature type="transmembrane region" description="Helical" evidence="7">
    <location>
        <begin position="242"/>
        <end position="268"/>
    </location>
</feature>
<dbReference type="RefSeq" id="WP_129225573.1">
    <property type="nucleotide sequence ID" value="NZ_SDOZ01000002.1"/>
</dbReference>
<evidence type="ECO:0000256" key="1">
    <source>
        <dbReference type="ARBA" id="ARBA00004651"/>
    </source>
</evidence>
<evidence type="ECO:0000256" key="3">
    <source>
        <dbReference type="ARBA" id="ARBA00022475"/>
    </source>
</evidence>
<name>A0A4Q2KC56_9FIRM</name>
<dbReference type="AlphaFoldDB" id="A0A4Q2KC56"/>
<feature type="transmembrane region" description="Helical" evidence="7">
    <location>
        <begin position="94"/>
        <end position="115"/>
    </location>
</feature>
<evidence type="ECO:0000256" key="5">
    <source>
        <dbReference type="ARBA" id="ARBA00022989"/>
    </source>
</evidence>
<protein>
    <submittedName>
        <fullName evidence="8">MATE family efflux transporter</fullName>
    </submittedName>
</protein>
<evidence type="ECO:0000256" key="7">
    <source>
        <dbReference type="SAM" id="Phobius"/>
    </source>
</evidence>
<feature type="transmembrane region" description="Helical" evidence="7">
    <location>
        <begin position="199"/>
        <end position="221"/>
    </location>
</feature>
<dbReference type="GO" id="GO:0042910">
    <property type="term" value="F:xenobiotic transmembrane transporter activity"/>
    <property type="evidence" value="ECO:0007669"/>
    <property type="project" value="InterPro"/>
</dbReference>
<feature type="transmembrane region" description="Helical" evidence="7">
    <location>
        <begin position="135"/>
        <end position="154"/>
    </location>
</feature>